<evidence type="ECO:0000256" key="8">
    <source>
        <dbReference type="RuleBase" id="RU000643"/>
    </source>
</evidence>
<dbReference type="AlphaFoldDB" id="A0A328BPN9"/>
<dbReference type="Gene3D" id="1.10.286.20">
    <property type="match status" value="1"/>
</dbReference>
<evidence type="ECO:0000313" key="11">
    <source>
        <dbReference type="Proteomes" id="UP000249524"/>
    </source>
</evidence>
<evidence type="ECO:0000256" key="1">
    <source>
        <dbReference type="ARBA" id="ARBA00005532"/>
    </source>
</evidence>
<dbReference type="InterPro" id="IPR018101">
    <property type="entry name" value="Transl_elong_Ts_CS"/>
</dbReference>
<dbReference type="Gene3D" id="1.10.8.10">
    <property type="entry name" value="DNA helicase RuvA subunit, C-terminal domain"/>
    <property type="match status" value="1"/>
</dbReference>
<dbReference type="InterPro" id="IPR001816">
    <property type="entry name" value="Transl_elong_EFTs/EF1B"/>
</dbReference>
<evidence type="ECO:0000313" key="10">
    <source>
        <dbReference type="EMBL" id="RAK69262.1"/>
    </source>
</evidence>
<keyword evidence="11" id="KW-1185">Reference proteome</keyword>
<gene>
    <name evidence="6" type="primary">tsf</name>
    <name evidence="10" type="ORF">DJ019_02790</name>
</gene>
<organism evidence="10 11">
    <name type="scientific">Phenylobacterium kunshanense</name>
    <dbReference type="NCBI Taxonomy" id="1445034"/>
    <lineage>
        <taxon>Bacteria</taxon>
        <taxon>Pseudomonadati</taxon>
        <taxon>Pseudomonadota</taxon>
        <taxon>Alphaproteobacteria</taxon>
        <taxon>Caulobacterales</taxon>
        <taxon>Caulobacteraceae</taxon>
        <taxon>Phenylobacterium</taxon>
    </lineage>
</organism>
<keyword evidence="4 6" id="KW-0251">Elongation factor</keyword>
<dbReference type="PANTHER" id="PTHR11741">
    <property type="entry name" value="ELONGATION FACTOR TS"/>
    <property type="match status" value="1"/>
</dbReference>
<dbReference type="PROSITE" id="PS01127">
    <property type="entry name" value="EF_TS_2"/>
    <property type="match status" value="1"/>
</dbReference>
<dbReference type="EMBL" id="QFYS01000001">
    <property type="protein sequence ID" value="RAK69262.1"/>
    <property type="molecule type" value="Genomic_DNA"/>
</dbReference>
<dbReference type="PANTHER" id="PTHR11741:SF0">
    <property type="entry name" value="ELONGATION FACTOR TS, MITOCHONDRIAL"/>
    <property type="match status" value="1"/>
</dbReference>
<dbReference type="GO" id="GO:0003746">
    <property type="term" value="F:translation elongation factor activity"/>
    <property type="evidence" value="ECO:0007669"/>
    <property type="project" value="UniProtKB-UniRule"/>
</dbReference>
<dbReference type="SUPFAM" id="SSF46934">
    <property type="entry name" value="UBA-like"/>
    <property type="match status" value="1"/>
</dbReference>
<dbReference type="Proteomes" id="UP000249524">
    <property type="component" value="Unassembled WGS sequence"/>
</dbReference>
<dbReference type="PROSITE" id="PS01126">
    <property type="entry name" value="EF_TS_1"/>
    <property type="match status" value="1"/>
</dbReference>
<dbReference type="FunFam" id="1.10.8.10:FF:000001">
    <property type="entry name" value="Elongation factor Ts"/>
    <property type="match status" value="1"/>
</dbReference>
<evidence type="ECO:0000256" key="6">
    <source>
        <dbReference type="HAMAP-Rule" id="MF_00050"/>
    </source>
</evidence>
<evidence type="ECO:0000256" key="7">
    <source>
        <dbReference type="RuleBase" id="RU000642"/>
    </source>
</evidence>
<dbReference type="NCBIfam" id="TIGR00116">
    <property type="entry name" value="tsf"/>
    <property type="match status" value="1"/>
</dbReference>
<dbReference type="Pfam" id="PF00889">
    <property type="entry name" value="EF_TS"/>
    <property type="match status" value="1"/>
</dbReference>
<proteinExistence type="inferred from homology"/>
<comment type="subcellular location">
    <subcellularLocation>
        <location evidence="6 8">Cytoplasm</location>
    </subcellularLocation>
</comment>
<comment type="similarity">
    <text evidence="1 6 7">Belongs to the EF-Ts family.</text>
</comment>
<evidence type="ECO:0000259" key="9">
    <source>
        <dbReference type="Pfam" id="PF00889"/>
    </source>
</evidence>
<dbReference type="RefSeq" id="WP_111274752.1">
    <property type="nucleotide sequence ID" value="NZ_QFYS01000001.1"/>
</dbReference>
<dbReference type="SUPFAM" id="SSF54713">
    <property type="entry name" value="Elongation factor Ts (EF-Ts), dimerisation domain"/>
    <property type="match status" value="1"/>
</dbReference>
<evidence type="ECO:0000256" key="5">
    <source>
        <dbReference type="ARBA" id="ARBA00022917"/>
    </source>
</evidence>
<dbReference type="GO" id="GO:0005737">
    <property type="term" value="C:cytoplasm"/>
    <property type="evidence" value="ECO:0007669"/>
    <property type="project" value="UniProtKB-SubCell"/>
</dbReference>
<feature type="region of interest" description="Involved in Mg(2+) ion dislocation from EF-Tu" evidence="6">
    <location>
        <begin position="82"/>
        <end position="85"/>
    </location>
</feature>
<feature type="domain" description="Translation elongation factor EFTs/EF1B dimerisation" evidence="9">
    <location>
        <begin position="73"/>
        <end position="292"/>
    </location>
</feature>
<keyword evidence="3 6" id="KW-0963">Cytoplasm</keyword>
<evidence type="ECO:0000256" key="3">
    <source>
        <dbReference type="ARBA" id="ARBA00022490"/>
    </source>
</evidence>
<evidence type="ECO:0000256" key="4">
    <source>
        <dbReference type="ARBA" id="ARBA00022768"/>
    </source>
</evidence>
<dbReference type="InterPro" id="IPR009060">
    <property type="entry name" value="UBA-like_sf"/>
</dbReference>
<comment type="caution">
    <text evidence="10">The sequence shown here is derived from an EMBL/GenBank/DDBJ whole genome shotgun (WGS) entry which is preliminary data.</text>
</comment>
<dbReference type="FunFam" id="1.10.286.20:FF:000001">
    <property type="entry name" value="Elongation factor Ts"/>
    <property type="match status" value="1"/>
</dbReference>
<protein>
    <recommendedName>
        <fullName evidence="2 6">Elongation factor Ts</fullName>
        <shortName evidence="6">EF-Ts</shortName>
    </recommendedName>
</protein>
<name>A0A328BPN9_9CAUL</name>
<dbReference type="InterPro" id="IPR014039">
    <property type="entry name" value="Transl_elong_EFTs/EF1B_dimer"/>
</dbReference>
<dbReference type="OrthoDB" id="9808348at2"/>
<evidence type="ECO:0000256" key="2">
    <source>
        <dbReference type="ARBA" id="ARBA00016956"/>
    </source>
</evidence>
<reference evidence="10 11" key="1">
    <citation type="submission" date="2018-05" db="EMBL/GenBank/DDBJ databases">
        <authorList>
            <person name="Lanie J.A."/>
            <person name="Ng W.-L."/>
            <person name="Kazmierczak K.M."/>
            <person name="Andrzejewski T.M."/>
            <person name="Davidsen T.M."/>
            <person name="Wayne K.J."/>
            <person name="Tettelin H."/>
            <person name="Glass J.I."/>
            <person name="Rusch D."/>
            <person name="Podicherti R."/>
            <person name="Tsui H.-C.T."/>
            <person name="Winkler M.E."/>
        </authorList>
    </citation>
    <scope>NUCLEOTIDE SEQUENCE [LARGE SCALE GENOMIC DNA]</scope>
    <source>
        <strain evidence="10 11">BUT-10</strain>
    </source>
</reference>
<dbReference type="HAMAP" id="MF_00050">
    <property type="entry name" value="EF_Ts"/>
    <property type="match status" value="1"/>
</dbReference>
<dbReference type="CDD" id="cd14275">
    <property type="entry name" value="UBA_EF-Ts"/>
    <property type="match status" value="1"/>
</dbReference>
<accession>A0A328BPN9</accession>
<keyword evidence="5 6" id="KW-0648">Protein biosynthesis</keyword>
<comment type="function">
    <text evidence="6 7">Associates with the EF-Tu.GDP complex and induces the exchange of GDP to GTP. It remains bound to the aminoacyl-tRNA.EF-Tu.GTP complex up to the GTP hydrolysis stage on the ribosome.</text>
</comment>
<dbReference type="Gene3D" id="3.30.479.20">
    <property type="entry name" value="Elongation factor Ts, dimerisation domain"/>
    <property type="match status" value="2"/>
</dbReference>
<dbReference type="InterPro" id="IPR036402">
    <property type="entry name" value="EF-Ts_dimer_sf"/>
</dbReference>
<sequence>MAEITAALVKDLREKSGAGMMDCKKALQENNGDVEASMDWLRTKGLAKAAKKADRAAAEGLVAGKIATDGKTGVLVELNAETDFVAKNDTFQSAAREFANVALTVDGDVEAIRAAKTAKGETVQDAVTNLIATIGENMQLRRAAKLSVGQGAVSLYLHNKQGDDVAKLAVLVALEGAGDQSALAEVARRIALHVAGTPTPPLALTAAELDPAVVAKEREIQVQMAMESGKPKEIAEKMVEGRIRKWQEEVVLLAQPFVMNPDQTIEQLVAETAKETGSPVVLKGFVRFALGEGVEKAPEGDFAAEVASMTGQG</sequence>